<organism evidence="2 3">
    <name type="scientific">Opisthorchis viverrini</name>
    <name type="common">Southeast Asian liver fluke</name>
    <dbReference type="NCBI Taxonomy" id="6198"/>
    <lineage>
        <taxon>Eukaryota</taxon>
        <taxon>Metazoa</taxon>
        <taxon>Spiralia</taxon>
        <taxon>Lophotrochozoa</taxon>
        <taxon>Platyhelminthes</taxon>
        <taxon>Trematoda</taxon>
        <taxon>Digenea</taxon>
        <taxon>Opisthorchiida</taxon>
        <taxon>Opisthorchiata</taxon>
        <taxon>Opisthorchiidae</taxon>
        <taxon>Opisthorchis</taxon>
    </lineage>
</organism>
<name>A0A1S8WI17_OPIVI</name>
<dbReference type="EMBL" id="KV906883">
    <property type="protein sequence ID" value="OON14099.1"/>
    <property type="molecule type" value="Genomic_DNA"/>
</dbReference>
<gene>
    <name evidence="2" type="ORF">X801_10114</name>
</gene>
<dbReference type="AlphaFoldDB" id="A0A1S8WI17"/>
<feature type="region of interest" description="Disordered" evidence="1">
    <location>
        <begin position="1"/>
        <end position="23"/>
    </location>
</feature>
<sequence length="67" mass="7256">MGIGPLHPSAGKRESHARGYRLNSAVREPYAQTTAVHVAKGCKSRASIRTSVVEACVNRSDANPFQY</sequence>
<evidence type="ECO:0000256" key="1">
    <source>
        <dbReference type="SAM" id="MobiDB-lite"/>
    </source>
</evidence>
<proteinExistence type="predicted"/>
<keyword evidence="3" id="KW-1185">Reference proteome</keyword>
<accession>A0A1S8WI17</accession>
<evidence type="ECO:0000313" key="2">
    <source>
        <dbReference type="EMBL" id="OON14099.1"/>
    </source>
</evidence>
<protein>
    <submittedName>
        <fullName evidence="2">Uncharacterized protein</fullName>
    </submittedName>
</protein>
<dbReference type="Proteomes" id="UP000243686">
    <property type="component" value="Unassembled WGS sequence"/>
</dbReference>
<evidence type="ECO:0000313" key="3">
    <source>
        <dbReference type="Proteomes" id="UP000243686"/>
    </source>
</evidence>
<reference evidence="2 3" key="1">
    <citation type="submission" date="2015-03" db="EMBL/GenBank/DDBJ databases">
        <title>Draft genome of the nematode, Opisthorchis viverrini.</title>
        <authorList>
            <person name="Mitreva M."/>
        </authorList>
    </citation>
    <scope>NUCLEOTIDE SEQUENCE [LARGE SCALE GENOMIC DNA]</scope>
    <source>
        <strain evidence="2">Khon Kaen</strain>
    </source>
</reference>